<evidence type="ECO:0000313" key="4">
    <source>
        <dbReference type="Proteomes" id="UP000095192"/>
    </source>
</evidence>
<feature type="region of interest" description="Disordered" evidence="1">
    <location>
        <begin position="159"/>
        <end position="183"/>
    </location>
</feature>
<dbReference type="AlphaFoldDB" id="A0A1D3CTS0"/>
<dbReference type="InParanoid" id="A0A1D3CTS0"/>
<feature type="region of interest" description="Disordered" evidence="1">
    <location>
        <begin position="563"/>
        <end position="582"/>
    </location>
</feature>
<dbReference type="VEuPathDB" id="ToxoDB:LOC34619030"/>
<evidence type="ECO:0000256" key="1">
    <source>
        <dbReference type="SAM" id="MobiDB-lite"/>
    </source>
</evidence>
<reference evidence="3 4" key="1">
    <citation type="journal article" date="2016" name="BMC Genomics">
        <title>Comparative genomics reveals Cyclospora cayetanensis possesses coccidia-like metabolism and invasion components but unique surface antigens.</title>
        <authorList>
            <person name="Liu S."/>
            <person name="Wang L."/>
            <person name="Zheng H."/>
            <person name="Xu Z."/>
            <person name="Roellig D.M."/>
            <person name="Li N."/>
            <person name="Frace M.A."/>
            <person name="Tang K."/>
            <person name="Arrowood M.J."/>
            <person name="Moss D.M."/>
            <person name="Zhang L."/>
            <person name="Feng Y."/>
            <person name="Xiao L."/>
        </authorList>
    </citation>
    <scope>NUCLEOTIDE SEQUENCE [LARGE SCALE GENOMIC DNA]</scope>
    <source>
        <strain evidence="3 4">CHN_HEN01</strain>
    </source>
</reference>
<feature type="compositionally biased region" description="Basic and acidic residues" evidence="1">
    <location>
        <begin position="16"/>
        <end position="26"/>
    </location>
</feature>
<feature type="compositionally biased region" description="Basic and acidic residues" evidence="1">
    <location>
        <begin position="676"/>
        <end position="688"/>
    </location>
</feature>
<accession>A0A1D3CTS0</accession>
<comment type="caution">
    <text evidence="3">The sequence shown here is derived from an EMBL/GenBank/DDBJ whole genome shotgun (WGS) entry which is preliminary data.</text>
</comment>
<gene>
    <name evidence="3" type="ORF">cyc_02134</name>
</gene>
<keyword evidence="4" id="KW-1185">Reference proteome</keyword>
<organism evidence="3 4">
    <name type="scientific">Cyclospora cayetanensis</name>
    <dbReference type="NCBI Taxonomy" id="88456"/>
    <lineage>
        <taxon>Eukaryota</taxon>
        <taxon>Sar</taxon>
        <taxon>Alveolata</taxon>
        <taxon>Apicomplexa</taxon>
        <taxon>Conoidasida</taxon>
        <taxon>Coccidia</taxon>
        <taxon>Eucoccidiorida</taxon>
        <taxon>Eimeriorina</taxon>
        <taxon>Eimeriidae</taxon>
        <taxon>Cyclospora</taxon>
    </lineage>
</organism>
<sequence length="710" mass="74071">MTHGGGHVPASAIASKQKEQKTAAELHQGRLARDLAMSLDIDEDMLSNITGTLSRREPGTSAGESSAAGMTTRSTAVASSGGGTAVATPVDDFATAFEKYKAGRTAHPSVEGRQPVALSSPDSAALLCSAVDLSCLREEPQVSGVGAVSATQTGCGGLSGVASESQGMSESGDKSVHQHSADSSALKTATNGFSAAERSEFSCGSAVLGGSTSSRGVSRTADAQHGNKAFTSEEDILSSSLFSKLLKECQANGCFLSDLTNERPAARHKTEAVDRGPGLSPELMALLQHRQLCRLAEKTGTSKRLLATSLASSREGVMAAGDGGGHERKQRLDGAPADSPSNPTSPSYLAELQFIERVAAGESFLNEDTLTASSLRGPLGYYSVCEAAGKEDSTQRLYPIVRGVSRDNTKKRWAVYWKGYRRYFYDKFFESCIEAYRRAVQFRQQATTAAAAVAATGNTAHLIAAGLQGNPTGSAATKQPLTKVDSAESVTAVLASAAAAVASQANTDGRKGKFSSPSGCASTARNTASDNDRALVCLYKEAILFVIDDLRSNVVTQYLSARASSNSGGTSPGAPQQSSVESAAAMTAKRLLDQLLMVHSNLVGNATSASELQPSLMIVAPCLEDLKLPSQQGTQQQLLILQSILAMHIQQLLLLSRYLNKGGLISVADYESSGGKSEHGNIKGETAKTEASVAAVQEEAKDQRPALTSS</sequence>
<proteinExistence type="predicted"/>
<feature type="region of interest" description="Disordered" evidence="1">
    <location>
        <begin position="671"/>
        <end position="710"/>
    </location>
</feature>
<dbReference type="InterPro" id="IPR028078">
    <property type="entry name" value="ACDC"/>
</dbReference>
<evidence type="ECO:0000313" key="3">
    <source>
        <dbReference type="EMBL" id="OEH74607.1"/>
    </source>
</evidence>
<dbReference type="VEuPathDB" id="ToxoDB:cyc_02134"/>
<name>A0A1D3CTS0_9EIME</name>
<feature type="region of interest" description="Disordered" evidence="1">
    <location>
        <begin position="49"/>
        <end position="85"/>
    </location>
</feature>
<protein>
    <recommendedName>
        <fullName evidence="2">AP2-coincident C-terminal domain-containing protein</fullName>
    </recommendedName>
</protein>
<evidence type="ECO:0000259" key="2">
    <source>
        <dbReference type="Pfam" id="PF14733"/>
    </source>
</evidence>
<feature type="compositionally biased region" description="Polar residues" evidence="1">
    <location>
        <begin position="62"/>
        <end position="73"/>
    </location>
</feature>
<feature type="domain" description="AP2-coincident C-terminal" evidence="2">
    <location>
        <begin position="532"/>
        <end position="643"/>
    </location>
</feature>
<feature type="region of interest" description="Disordered" evidence="1">
    <location>
        <begin position="316"/>
        <end position="346"/>
    </location>
</feature>
<feature type="region of interest" description="Disordered" evidence="1">
    <location>
        <begin position="507"/>
        <end position="526"/>
    </location>
</feature>
<dbReference type="Proteomes" id="UP000095192">
    <property type="component" value="Unassembled WGS sequence"/>
</dbReference>
<feature type="compositionally biased region" description="Polar residues" evidence="1">
    <location>
        <begin position="515"/>
        <end position="526"/>
    </location>
</feature>
<feature type="region of interest" description="Disordered" evidence="1">
    <location>
        <begin position="1"/>
        <end position="26"/>
    </location>
</feature>
<dbReference type="EMBL" id="JROU02001989">
    <property type="protein sequence ID" value="OEH74607.1"/>
    <property type="molecule type" value="Genomic_DNA"/>
</dbReference>
<dbReference type="Pfam" id="PF14733">
    <property type="entry name" value="ACDC"/>
    <property type="match status" value="1"/>
</dbReference>
<feature type="compositionally biased region" description="Basic and acidic residues" evidence="1">
    <location>
        <begin position="171"/>
        <end position="180"/>
    </location>
</feature>
<feature type="compositionally biased region" description="Polar residues" evidence="1">
    <location>
        <begin position="563"/>
        <end position="581"/>
    </location>
</feature>